<gene>
    <name evidence="1" type="ORF">JR316_0013225</name>
</gene>
<dbReference type="EMBL" id="JAFIQS020000013">
    <property type="protein sequence ID" value="KAH9474760.1"/>
    <property type="molecule type" value="Genomic_DNA"/>
</dbReference>
<evidence type="ECO:0000313" key="1">
    <source>
        <dbReference type="EMBL" id="KAH9474760.1"/>
    </source>
</evidence>
<accession>A0ACB8GGC4</accession>
<sequence length="227" mass="26077">MLLVSLFINNHYELATARRGGIKSWQLKTIEFGMDHRFNLSASFWNLYAALFENELFRDRPKDVAGNLKDEEYLHEDWTRMKGVVVGVLMKTPSPEDFKVGITDCFTPYFKDLAPCMEELRQLIFLQSIHGSKPTHKAVIAILRKHMLNLPDDDKWSWKNDSACYGRVGGKRNLEIFQEEEKESEEEPLETSPSAGRMKRVKTAPSRLSTTSTMRSISSQTVKTQLA</sequence>
<protein>
    <submittedName>
        <fullName evidence="1">Uncharacterized protein</fullName>
    </submittedName>
</protein>
<dbReference type="Proteomes" id="UP000664032">
    <property type="component" value="Unassembled WGS sequence"/>
</dbReference>
<proteinExistence type="predicted"/>
<evidence type="ECO:0000313" key="2">
    <source>
        <dbReference type="Proteomes" id="UP000664032"/>
    </source>
</evidence>
<keyword evidence="2" id="KW-1185">Reference proteome</keyword>
<name>A0ACB8GGC4_PSICU</name>
<organism evidence="1 2">
    <name type="scientific">Psilocybe cubensis</name>
    <name type="common">Psychedelic mushroom</name>
    <name type="synonym">Stropharia cubensis</name>
    <dbReference type="NCBI Taxonomy" id="181762"/>
    <lineage>
        <taxon>Eukaryota</taxon>
        <taxon>Fungi</taxon>
        <taxon>Dikarya</taxon>
        <taxon>Basidiomycota</taxon>
        <taxon>Agaricomycotina</taxon>
        <taxon>Agaricomycetes</taxon>
        <taxon>Agaricomycetidae</taxon>
        <taxon>Agaricales</taxon>
        <taxon>Agaricineae</taxon>
        <taxon>Strophariaceae</taxon>
        <taxon>Psilocybe</taxon>
    </lineage>
</organism>
<reference evidence="1" key="1">
    <citation type="submission" date="2021-10" db="EMBL/GenBank/DDBJ databases">
        <title>Psilocybe cubensis genome.</title>
        <authorList>
            <person name="Mckernan K.J."/>
            <person name="Crawford S."/>
            <person name="Trippe A."/>
            <person name="Kane L.T."/>
            <person name="Mclaughlin S."/>
        </authorList>
    </citation>
    <scope>NUCLEOTIDE SEQUENCE</scope>
    <source>
        <strain evidence="1">MGC-MH-2018</strain>
    </source>
</reference>
<comment type="caution">
    <text evidence="1">The sequence shown here is derived from an EMBL/GenBank/DDBJ whole genome shotgun (WGS) entry which is preliminary data.</text>
</comment>